<dbReference type="Proteomes" id="UP000005824">
    <property type="component" value="Unassembled WGS sequence"/>
</dbReference>
<dbReference type="AlphaFoldDB" id="B4DB98"/>
<protein>
    <submittedName>
        <fullName evidence="1">Uncharacterized protein</fullName>
    </submittedName>
</protein>
<gene>
    <name evidence="1" type="ORF">CfE428DRAFT_6189</name>
</gene>
<proteinExistence type="predicted"/>
<evidence type="ECO:0000313" key="2">
    <source>
        <dbReference type="Proteomes" id="UP000005824"/>
    </source>
</evidence>
<sequence length="44" mass="5519">MTGNHHAFRQRVKFFYRTIRMGDYVRFAKRPISWEKMRIMTPEK</sequence>
<dbReference type="EMBL" id="ABVL01000036">
    <property type="protein sequence ID" value="EDY16286.1"/>
    <property type="molecule type" value="Genomic_DNA"/>
</dbReference>
<keyword evidence="2" id="KW-1185">Reference proteome</keyword>
<name>B4DB98_9BACT</name>
<evidence type="ECO:0000313" key="1">
    <source>
        <dbReference type="EMBL" id="EDY16286.1"/>
    </source>
</evidence>
<comment type="caution">
    <text evidence="1">The sequence shown here is derived from an EMBL/GenBank/DDBJ whole genome shotgun (WGS) entry which is preliminary data.</text>
</comment>
<organism evidence="1 2">
    <name type="scientific">Chthoniobacter flavus Ellin428</name>
    <dbReference type="NCBI Taxonomy" id="497964"/>
    <lineage>
        <taxon>Bacteria</taxon>
        <taxon>Pseudomonadati</taxon>
        <taxon>Verrucomicrobiota</taxon>
        <taxon>Spartobacteria</taxon>
        <taxon>Chthoniobacterales</taxon>
        <taxon>Chthoniobacteraceae</taxon>
        <taxon>Chthoniobacter</taxon>
    </lineage>
</organism>
<reference evidence="1 2" key="1">
    <citation type="journal article" date="2011" name="J. Bacteriol.">
        <title>Genome sequence of Chthoniobacter flavus Ellin428, an aerobic heterotrophic soil bacterium.</title>
        <authorList>
            <person name="Kant R."/>
            <person name="van Passel M.W."/>
            <person name="Palva A."/>
            <person name="Lucas S."/>
            <person name="Lapidus A."/>
            <person name="Glavina Del Rio T."/>
            <person name="Dalin E."/>
            <person name="Tice H."/>
            <person name="Bruce D."/>
            <person name="Goodwin L."/>
            <person name="Pitluck S."/>
            <person name="Larimer F.W."/>
            <person name="Land M.L."/>
            <person name="Hauser L."/>
            <person name="Sangwan P."/>
            <person name="de Vos W.M."/>
            <person name="Janssen P.H."/>
            <person name="Smidt H."/>
        </authorList>
    </citation>
    <scope>NUCLEOTIDE SEQUENCE [LARGE SCALE GENOMIC DNA]</scope>
    <source>
        <strain evidence="1 2">Ellin428</strain>
    </source>
</reference>
<accession>B4DB98</accession>
<dbReference type="InParanoid" id="B4DB98"/>